<gene>
    <name evidence="1" type="ORF">FEG63_24215</name>
</gene>
<reference evidence="1 2" key="1">
    <citation type="submission" date="2019-05" db="EMBL/GenBank/DDBJ databases">
        <title>Mycolicibacterium sphagni ENV482 genome assembly.</title>
        <authorList>
            <person name="Chen W."/>
            <person name="Faulkner N.W."/>
            <person name="Hyman M.R."/>
        </authorList>
    </citation>
    <scope>NUCLEOTIDE SEQUENCE [LARGE SCALE GENOMIC DNA]</scope>
    <source>
        <strain evidence="1 2">ENV482</strain>
    </source>
</reference>
<dbReference type="Proteomes" id="UP000708347">
    <property type="component" value="Unassembled WGS sequence"/>
</dbReference>
<evidence type="ECO:0000313" key="1">
    <source>
        <dbReference type="EMBL" id="NTY62644.1"/>
    </source>
</evidence>
<proteinExistence type="predicted"/>
<keyword evidence="2" id="KW-1185">Reference proteome</keyword>
<dbReference type="EMBL" id="VBSB01000017">
    <property type="protein sequence ID" value="NTY62644.1"/>
    <property type="molecule type" value="Genomic_DNA"/>
</dbReference>
<sequence length="70" mass="7867">MNILFRGVAAAQHIQRIVDHPTCPRVGEQVRFAIDADDDEDTFSVRSVTHTPSDNEYDVYVVVGPPIRND</sequence>
<evidence type="ECO:0000313" key="2">
    <source>
        <dbReference type="Proteomes" id="UP000708347"/>
    </source>
</evidence>
<protein>
    <submittedName>
        <fullName evidence="1">Uncharacterized protein</fullName>
    </submittedName>
</protein>
<dbReference type="RefSeq" id="WP_174400361.1">
    <property type="nucleotide sequence ID" value="NZ_VBSB01000017.1"/>
</dbReference>
<accession>A0ABX2K0Q3</accession>
<organism evidence="1 2">
    <name type="scientific">Mycolicibacterium sphagni</name>
    <dbReference type="NCBI Taxonomy" id="1786"/>
    <lineage>
        <taxon>Bacteria</taxon>
        <taxon>Bacillati</taxon>
        <taxon>Actinomycetota</taxon>
        <taxon>Actinomycetes</taxon>
        <taxon>Mycobacteriales</taxon>
        <taxon>Mycobacteriaceae</taxon>
        <taxon>Mycolicibacterium</taxon>
    </lineage>
</organism>
<name>A0ABX2K0Q3_9MYCO</name>
<comment type="caution">
    <text evidence="1">The sequence shown here is derived from an EMBL/GenBank/DDBJ whole genome shotgun (WGS) entry which is preliminary data.</text>
</comment>